<dbReference type="Pfam" id="PF22250">
    <property type="entry name" value="PFF1_C"/>
    <property type="match status" value="1"/>
</dbReference>
<gene>
    <name evidence="21" type="ORF">LTR25_004342</name>
</gene>
<name>A0AAV9QEH7_9PEZI</name>
<evidence type="ECO:0000256" key="7">
    <source>
        <dbReference type="ARBA" id="ARBA00022692"/>
    </source>
</evidence>
<evidence type="ECO:0000256" key="10">
    <source>
        <dbReference type="ARBA" id="ARBA00022833"/>
    </source>
</evidence>
<dbReference type="GO" id="GO:0006508">
    <property type="term" value="P:proteolysis"/>
    <property type="evidence" value="ECO:0007669"/>
    <property type="project" value="UniProtKB-KW"/>
</dbReference>
<evidence type="ECO:0000256" key="14">
    <source>
        <dbReference type="ARBA" id="ARBA00023180"/>
    </source>
</evidence>
<feature type="domain" description="Vacuolar membrane protease C-terminal" evidence="19">
    <location>
        <begin position="750"/>
        <end position="976"/>
    </location>
</feature>
<evidence type="ECO:0000256" key="4">
    <source>
        <dbReference type="ARBA" id="ARBA00010918"/>
    </source>
</evidence>
<proteinExistence type="inferred from homology"/>
<feature type="transmembrane region" description="Helical" evidence="17">
    <location>
        <begin position="381"/>
        <end position="404"/>
    </location>
</feature>
<evidence type="ECO:0000256" key="17">
    <source>
        <dbReference type="SAM" id="Phobius"/>
    </source>
</evidence>
<evidence type="ECO:0000313" key="22">
    <source>
        <dbReference type="Proteomes" id="UP001345827"/>
    </source>
</evidence>
<comment type="function">
    <text evidence="2">May be involved in vacuolar sorting and osmoregulation.</text>
</comment>
<keyword evidence="6 15" id="KW-0645">Protease</keyword>
<evidence type="ECO:0000256" key="13">
    <source>
        <dbReference type="ARBA" id="ARBA00023136"/>
    </source>
</evidence>
<feature type="transmembrane region" description="Helical" evidence="17">
    <location>
        <begin position="501"/>
        <end position="521"/>
    </location>
</feature>
<keyword evidence="14" id="KW-0325">Glycoprotein</keyword>
<keyword evidence="8 15" id="KW-0479">Metal-binding</keyword>
<reference evidence="21 22" key="1">
    <citation type="submission" date="2023-06" db="EMBL/GenBank/DDBJ databases">
        <title>Black Yeasts Isolated from many extreme environments.</title>
        <authorList>
            <person name="Coleine C."/>
            <person name="Stajich J.E."/>
            <person name="Selbmann L."/>
        </authorList>
    </citation>
    <scope>NUCLEOTIDE SEQUENCE [LARGE SCALE GENOMIC DNA]</scope>
    <source>
        <strain evidence="21 22">CCFEE 5887</strain>
    </source>
</reference>
<dbReference type="AlphaFoldDB" id="A0AAV9QEH7"/>
<dbReference type="EMBL" id="JAXLQG010000006">
    <property type="protein sequence ID" value="KAK5538798.1"/>
    <property type="molecule type" value="Genomic_DNA"/>
</dbReference>
<dbReference type="Proteomes" id="UP001345827">
    <property type="component" value="Unassembled WGS sequence"/>
</dbReference>
<feature type="transmembrane region" description="Helical" evidence="17">
    <location>
        <begin position="12"/>
        <end position="33"/>
    </location>
</feature>
<feature type="transmembrane region" description="Helical" evidence="17">
    <location>
        <begin position="435"/>
        <end position="457"/>
    </location>
</feature>
<comment type="similarity">
    <text evidence="4 15">Belongs to the peptidase M28 family.</text>
</comment>
<keyword evidence="9 15" id="KW-0378">Hydrolase</keyword>
<dbReference type="Pfam" id="PF22251">
    <property type="entry name" value="PFF1_TM"/>
    <property type="match status" value="1"/>
</dbReference>
<evidence type="ECO:0000256" key="8">
    <source>
        <dbReference type="ARBA" id="ARBA00022723"/>
    </source>
</evidence>
<comment type="subcellular location">
    <subcellularLocation>
        <location evidence="3">Vacuole membrane</location>
        <topology evidence="3">Multi-pass membrane protein</topology>
    </subcellularLocation>
</comment>
<dbReference type="InterPro" id="IPR048024">
    <property type="entry name" value="Fxna-like_M28_dom"/>
</dbReference>
<evidence type="ECO:0000256" key="16">
    <source>
        <dbReference type="SAM" id="MobiDB-lite"/>
    </source>
</evidence>
<dbReference type="InterPro" id="IPR053975">
    <property type="entry name" value="PFF1_C"/>
</dbReference>
<feature type="compositionally biased region" description="Low complexity" evidence="16">
    <location>
        <begin position="570"/>
        <end position="579"/>
    </location>
</feature>
<evidence type="ECO:0000256" key="1">
    <source>
        <dbReference type="ARBA" id="ARBA00001947"/>
    </source>
</evidence>
<accession>A0AAV9QEH7</accession>
<feature type="transmembrane region" description="Helical" evidence="17">
    <location>
        <begin position="692"/>
        <end position="713"/>
    </location>
</feature>
<feature type="domain" description="Vacuolar membrane protease transmembrane" evidence="20">
    <location>
        <begin position="436"/>
        <end position="723"/>
    </location>
</feature>
<dbReference type="CDD" id="cd03875">
    <property type="entry name" value="M28_Fxna_like"/>
    <property type="match status" value="1"/>
</dbReference>
<dbReference type="Pfam" id="PF04389">
    <property type="entry name" value="Peptidase_M28"/>
    <property type="match status" value="1"/>
</dbReference>
<keyword evidence="7 17" id="KW-0812">Transmembrane</keyword>
<dbReference type="InterPro" id="IPR045175">
    <property type="entry name" value="M28_fam"/>
</dbReference>
<feature type="transmembrane region" description="Helical" evidence="17">
    <location>
        <begin position="527"/>
        <end position="549"/>
    </location>
</feature>
<evidence type="ECO:0000256" key="15">
    <source>
        <dbReference type="RuleBase" id="RU361240"/>
    </source>
</evidence>
<evidence type="ECO:0000256" key="6">
    <source>
        <dbReference type="ARBA" id="ARBA00022670"/>
    </source>
</evidence>
<dbReference type="Gene3D" id="3.40.630.10">
    <property type="entry name" value="Zn peptidases"/>
    <property type="match status" value="1"/>
</dbReference>
<feature type="compositionally biased region" description="Acidic residues" evidence="16">
    <location>
        <begin position="592"/>
        <end position="605"/>
    </location>
</feature>
<keyword evidence="22" id="KW-1185">Reference proteome</keyword>
<sequence length="983" mass="108408">MARLSNPIGFTRWPVTILTTIVYLAIAVALIVIHTGVPSPPHSPTPVHGVNLTEAWNDLQLLTSSRHPYNTHHNDQVHDWLLSRIESILKANAAASSNTSASSPAAYVFEDNTSNLTYSSGGIPRAAGVSVYFEGTNLIVYIRGTEDDPTEWWLDQRAKPSARNAVLVNAHYDSVSTGFGSTDDGVGVVCVLQLVKYFSTLGNKPKNGVVLLLNNGEEDFLNGASVFGQHPMSKVVSTFLNLEGAGAGGRAALFRSTDDAVTKAYAHSKYPFGSSTSADGFNRGLVRSQTDYVVFNGKLGYRGLDVAFIGPRARYHTDQDDSRHTGKASLWHMLSAAVATTKSLTSASLTTNLEPGHTPGSAALWFDLFGRAFAVVQAHTFFALSVTLLVAGPIILLLTLVLLYRVDKFYLFSGSREYHMADGDDKVSLYGWRGFFRFPLILLVACAAPIALAFLLMKENQYIAHSSEWAVWSMMISSFVFVAWFLCRMADFGRPSSLTRAYGLSWMWLAWWVLLVVATVFEEHLHLVGVYFVLIYTATLFLGTWLAYLELFSLPTKSKYCRGKVGEGEASSTAPSRSSSRVRHGTSTTGQEEGDEHAEDDEEEPTERSRLLRSGGRSTFKGYHPEETEASPTANTKDEKNGLPEEQEWSKSQWTTMWLLQMLVVVPINLIIIGQLGLLVTEALHQTGQDGSSMFLVYIMIAVVTILLLSPMVPFLHRFTWHVPSFLFLVLIGTLVYNLTAFPFSADNRLKLFFVQQVDLDRGNNSVSLAGAPPFVRDAIVDLPSAAGKQLECTPYGPNDNLERCTWTGLPPNVANPSSTIMPEKQYENWMKFNVTKLNDSDSENAARFVVYGKNTRACKITFDTPINAFQVHGQAPRDKRFPPVPDAGSNEIRLWSRTWDRAWTVDVSWASPGSDYDGASREKTAKGNGNGTMTGKVMCLWSDVNQVGLIPAFDEAVHYAPEWVAITKASDGLVEGYKTFKV</sequence>
<protein>
    <recommendedName>
        <fullName evidence="15">Peptide hydrolase</fullName>
        <ecNumber evidence="15">3.4.-.-</ecNumber>
    </recommendedName>
</protein>
<feature type="region of interest" description="Disordered" evidence="16">
    <location>
        <begin position="565"/>
        <end position="646"/>
    </location>
</feature>
<dbReference type="PANTHER" id="PTHR12147:SF58">
    <property type="entry name" value="VACUOLAR MEMBRANE PROTEASE"/>
    <property type="match status" value="1"/>
</dbReference>
<keyword evidence="11 17" id="KW-1133">Transmembrane helix</keyword>
<evidence type="ECO:0000256" key="12">
    <source>
        <dbReference type="ARBA" id="ARBA00023049"/>
    </source>
</evidence>
<evidence type="ECO:0000256" key="3">
    <source>
        <dbReference type="ARBA" id="ARBA00004128"/>
    </source>
</evidence>
<dbReference type="SUPFAM" id="SSF53187">
    <property type="entry name" value="Zn-dependent exopeptidases"/>
    <property type="match status" value="1"/>
</dbReference>
<feature type="transmembrane region" description="Helical" evidence="17">
    <location>
        <begin position="725"/>
        <end position="744"/>
    </location>
</feature>
<evidence type="ECO:0000256" key="2">
    <source>
        <dbReference type="ARBA" id="ARBA00003273"/>
    </source>
</evidence>
<dbReference type="GO" id="GO:0005774">
    <property type="term" value="C:vacuolar membrane"/>
    <property type="evidence" value="ECO:0007669"/>
    <property type="project" value="UniProtKB-SubCell"/>
</dbReference>
<keyword evidence="13 17" id="KW-0472">Membrane</keyword>
<feature type="transmembrane region" description="Helical" evidence="17">
    <location>
        <begin position="469"/>
        <end position="489"/>
    </location>
</feature>
<keyword evidence="5" id="KW-0926">Vacuole</keyword>
<organism evidence="21 22">
    <name type="scientific">Vermiconidia calcicola</name>
    <dbReference type="NCBI Taxonomy" id="1690605"/>
    <lineage>
        <taxon>Eukaryota</taxon>
        <taxon>Fungi</taxon>
        <taxon>Dikarya</taxon>
        <taxon>Ascomycota</taxon>
        <taxon>Pezizomycotina</taxon>
        <taxon>Dothideomycetes</taxon>
        <taxon>Dothideomycetidae</taxon>
        <taxon>Mycosphaerellales</taxon>
        <taxon>Extremaceae</taxon>
        <taxon>Vermiconidia</taxon>
    </lineage>
</organism>
<dbReference type="GO" id="GO:0008235">
    <property type="term" value="F:metalloexopeptidase activity"/>
    <property type="evidence" value="ECO:0007669"/>
    <property type="project" value="InterPro"/>
</dbReference>
<dbReference type="InterPro" id="IPR007484">
    <property type="entry name" value="Peptidase_M28"/>
</dbReference>
<keyword evidence="10 15" id="KW-0862">Zinc</keyword>
<evidence type="ECO:0000256" key="5">
    <source>
        <dbReference type="ARBA" id="ARBA00022554"/>
    </source>
</evidence>
<dbReference type="EC" id="3.4.-.-" evidence="15"/>
<evidence type="ECO:0000256" key="11">
    <source>
        <dbReference type="ARBA" id="ARBA00022989"/>
    </source>
</evidence>
<dbReference type="GO" id="GO:0046872">
    <property type="term" value="F:metal ion binding"/>
    <property type="evidence" value="ECO:0007669"/>
    <property type="project" value="UniProtKB-KW"/>
</dbReference>
<feature type="transmembrane region" description="Helical" evidence="17">
    <location>
        <begin position="658"/>
        <end position="680"/>
    </location>
</feature>
<dbReference type="InterPro" id="IPR053976">
    <property type="entry name" value="PFF1_TM"/>
</dbReference>
<evidence type="ECO:0000259" key="19">
    <source>
        <dbReference type="Pfam" id="PF22250"/>
    </source>
</evidence>
<evidence type="ECO:0000256" key="9">
    <source>
        <dbReference type="ARBA" id="ARBA00022801"/>
    </source>
</evidence>
<feature type="domain" description="Peptidase M28" evidence="18">
    <location>
        <begin position="159"/>
        <end position="339"/>
    </location>
</feature>
<comment type="caution">
    <text evidence="21">The sequence shown here is derived from an EMBL/GenBank/DDBJ whole genome shotgun (WGS) entry which is preliminary data.</text>
</comment>
<dbReference type="FunFam" id="3.40.630.10:FF:000057">
    <property type="entry name" value="Vacuolar membrane protease"/>
    <property type="match status" value="1"/>
</dbReference>
<evidence type="ECO:0000259" key="20">
    <source>
        <dbReference type="Pfam" id="PF22251"/>
    </source>
</evidence>
<comment type="cofactor">
    <cofactor evidence="1">
        <name>Zn(2+)</name>
        <dbReference type="ChEBI" id="CHEBI:29105"/>
    </cofactor>
</comment>
<keyword evidence="12" id="KW-0482">Metalloprotease</keyword>
<evidence type="ECO:0000259" key="18">
    <source>
        <dbReference type="Pfam" id="PF04389"/>
    </source>
</evidence>
<evidence type="ECO:0000313" key="21">
    <source>
        <dbReference type="EMBL" id="KAK5538798.1"/>
    </source>
</evidence>
<dbReference type="PANTHER" id="PTHR12147">
    <property type="entry name" value="METALLOPEPTIDASE M28 FAMILY MEMBER"/>
    <property type="match status" value="1"/>
</dbReference>